<dbReference type="InterPro" id="IPR001810">
    <property type="entry name" value="F-box_dom"/>
</dbReference>
<dbReference type="SUPFAM" id="SSF52047">
    <property type="entry name" value="RNI-like"/>
    <property type="match status" value="1"/>
</dbReference>
<evidence type="ECO:0000313" key="2">
    <source>
        <dbReference type="EMBL" id="KAL0279153.1"/>
    </source>
</evidence>
<dbReference type="Gene3D" id="1.20.1280.50">
    <property type="match status" value="1"/>
</dbReference>
<dbReference type="CDD" id="cd22104">
    <property type="entry name" value="F-box_FBXO33"/>
    <property type="match status" value="1"/>
</dbReference>
<accession>A0AAW2IBT2</accession>
<dbReference type="PANTHER" id="PTHR20933">
    <property type="entry name" value="F-BOX ONLY PROTEIN 33"/>
    <property type="match status" value="1"/>
</dbReference>
<name>A0AAW2IBT2_9NEOP</name>
<dbReference type="PROSITE" id="PS50181">
    <property type="entry name" value="FBOX"/>
    <property type="match status" value="1"/>
</dbReference>
<evidence type="ECO:0000259" key="1">
    <source>
        <dbReference type="PROSITE" id="PS50181"/>
    </source>
</evidence>
<reference evidence="2" key="1">
    <citation type="journal article" date="2024" name="Gigascience">
        <title>Chromosome-level genome of the poultry shaft louse Menopon gallinae provides insight into the host-switching and adaptive evolution of parasitic lice.</title>
        <authorList>
            <person name="Xu Y."/>
            <person name="Ma L."/>
            <person name="Liu S."/>
            <person name="Liang Y."/>
            <person name="Liu Q."/>
            <person name="He Z."/>
            <person name="Tian L."/>
            <person name="Duan Y."/>
            <person name="Cai W."/>
            <person name="Li H."/>
            <person name="Song F."/>
        </authorList>
    </citation>
    <scope>NUCLEOTIDE SEQUENCE</scope>
    <source>
        <strain evidence="2">Cailab_2023a</strain>
    </source>
</reference>
<protein>
    <recommendedName>
        <fullName evidence="1">F-box domain-containing protein</fullName>
    </recommendedName>
</protein>
<dbReference type="AlphaFoldDB" id="A0AAW2IBT2"/>
<organism evidence="2">
    <name type="scientific">Menopon gallinae</name>
    <name type="common">poultry shaft louse</name>
    <dbReference type="NCBI Taxonomy" id="328185"/>
    <lineage>
        <taxon>Eukaryota</taxon>
        <taxon>Metazoa</taxon>
        <taxon>Ecdysozoa</taxon>
        <taxon>Arthropoda</taxon>
        <taxon>Hexapoda</taxon>
        <taxon>Insecta</taxon>
        <taxon>Pterygota</taxon>
        <taxon>Neoptera</taxon>
        <taxon>Paraneoptera</taxon>
        <taxon>Psocodea</taxon>
        <taxon>Troctomorpha</taxon>
        <taxon>Phthiraptera</taxon>
        <taxon>Amblycera</taxon>
        <taxon>Menoponidae</taxon>
        <taxon>Menopon</taxon>
    </lineage>
</organism>
<dbReference type="InterPro" id="IPR032675">
    <property type="entry name" value="LRR_dom_sf"/>
</dbReference>
<dbReference type="Pfam" id="PF12937">
    <property type="entry name" value="F-box-like"/>
    <property type="match status" value="1"/>
</dbReference>
<dbReference type="GO" id="GO:0031398">
    <property type="term" value="P:positive regulation of protein ubiquitination"/>
    <property type="evidence" value="ECO:0007669"/>
    <property type="project" value="TreeGrafter"/>
</dbReference>
<proteinExistence type="predicted"/>
<gene>
    <name evidence="2" type="ORF">PYX00_000767</name>
</gene>
<sequence length="348" mass="40948">MASDVCWNNLPSVVLLEIFKRITHQERIHASATCKEWRKALFFPNFWREISINIYSKTDKYAIERCQFFTRSFMSSLRSIKIIFTYEKHYLMQLCEIITKLAGNGQMLRLHLYGFGKKPRWNQNVSCCIISLRMFLEKVKSIESLYIRHCWLPLLENDTLKLMLEKHKDSITSLGLGAVYDKSLKRHIVKFPVDIAVFQHLTILNLDHSWITDEVLCGIVNKRLLQRLTMQVDGKFKGHQAKMETWKYFHQALSDVMQIFSESMPVTHIKILYCDEVDLTVMDTFYTFKNLKSVWCISEQQKSDIVPAENPFVICAWVCPKLEELVLVGKDCHNLQTEWFTFVNINIL</sequence>
<comment type="caution">
    <text evidence="2">The sequence shown here is derived from an EMBL/GenBank/DDBJ whole genome shotgun (WGS) entry which is preliminary data.</text>
</comment>
<dbReference type="PANTHER" id="PTHR20933:SF3">
    <property type="entry name" value="F-BOX ONLY PROTEIN 33"/>
    <property type="match status" value="1"/>
</dbReference>
<dbReference type="SUPFAM" id="SSF81383">
    <property type="entry name" value="F-box domain"/>
    <property type="match status" value="1"/>
</dbReference>
<dbReference type="InterPro" id="IPR036047">
    <property type="entry name" value="F-box-like_dom_sf"/>
</dbReference>
<dbReference type="SMART" id="SM00256">
    <property type="entry name" value="FBOX"/>
    <property type="match status" value="1"/>
</dbReference>
<feature type="domain" description="F-box" evidence="1">
    <location>
        <begin position="4"/>
        <end position="50"/>
    </location>
</feature>
<dbReference type="Gene3D" id="3.80.10.10">
    <property type="entry name" value="Ribonuclease Inhibitor"/>
    <property type="match status" value="1"/>
</dbReference>
<dbReference type="EMBL" id="JARGDH010000001">
    <property type="protein sequence ID" value="KAL0279153.1"/>
    <property type="molecule type" value="Genomic_DNA"/>
</dbReference>